<keyword evidence="2" id="KW-1185">Reference proteome</keyword>
<sequence length="84" mass="9545">MKRDGNGLRRMDRRLRFADDLPYDNHPVTTLVVVDALGHGSGAEHVLAKLRSHFWIVKGTRLVRNIVNSVLDVDVCSLQRLVVR</sequence>
<name>A0AAD9QEP6_ACRCE</name>
<comment type="caution">
    <text evidence="1">The sequence shown here is derived from an EMBL/GenBank/DDBJ whole genome shotgun (WGS) entry which is preliminary data.</text>
</comment>
<reference evidence="1" key="2">
    <citation type="journal article" date="2023" name="Science">
        <title>Genomic signatures of disease resistance in endangered staghorn corals.</title>
        <authorList>
            <person name="Vollmer S.V."/>
            <person name="Selwyn J.D."/>
            <person name="Despard B.A."/>
            <person name="Roesel C.L."/>
        </authorList>
    </citation>
    <scope>NUCLEOTIDE SEQUENCE</scope>
    <source>
        <strain evidence="1">K2</strain>
    </source>
</reference>
<organism evidence="1 2">
    <name type="scientific">Acropora cervicornis</name>
    <name type="common">Staghorn coral</name>
    <dbReference type="NCBI Taxonomy" id="6130"/>
    <lineage>
        <taxon>Eukaryota</taxon>
        <taxon>Metazoa</taxon>
        <taxon>Cnidaria</taxon>
        <taxon>Anthozoa</taxon>
        <taxon>Hexacorallia</taxon>
        <taxon>Scleractinia</taxon>
        <taxon>Astrocoeniina</taxon>
        <taxon>Acroporidae</taxon>
        <taxon>Acropora</taxon>
    </lineage>
</organism>
<proteinExistence type="predicted"/>
<dbReference type="AlphaFoldDB" id="A0AAD9QEP6"/>
<accession>A0AAD9QEP6</accession>
<dbReference type="Proteomes" id="UP001249851">
    <property type="component" value="Unassembled WGS sequence"/>
</dbReference>
<dbReference type="EMBL" id="JARQWQ010000040">
    <property type="protein sequence ID" value="KAK2559525.1"/>
    <property type="molecule type" value="Genomic_DNA"/>
</dbReference>
<protein>
    <submittedName>
        <fullName evidence="1">Uncharacterized protein</fullName>
    </submittedName>
</protein>
<evidence type="ECO:0000313" key="1">
    <source>
        <dbReference type="EMBL" id="KAK2559525.1"/>
    </source>
</evidence>
<reference evidence="1" key="1">
    <citation type="journal article" date="2023" name="G3 (Bethesda)">
        <title>Whole genome assembly and annotation of the endangered Caribbean coral Acropora cervicornis.</title>
        <authorList>
            <person name="Selwyn J.D."/>
            <person name="Vollmer S.V."/>
        </authorList>
    </citation>
    <scope>NUCLEOTIDE SEQUENCE</scope>
    <source>
        <strain evidence="1">K2</strain>
    </source>
</reference>
<evidence type="ECO:0000313" key="2">
    <source>
        <dbReference type="Proteomes" id="UP001249851"/>
    </source>
</evidence>
<gene>
    <name evidence="1" type="ORF">P5673_018173</name>
</gene>